<evidence type="ECO:0000256" key="3">
    <source>
        <dbReference type="ARBA" id="ARBA00022723"/>
    </source>
</evidence>
<dbReference type="GO" id="GO:0046872">
    <property type="term" value="F:metal ion binding"/>
    <property type="evidence" value="ECO:0007669"/>
    <property type="project" value="UniProtKB-KW"/>
</dbReference>
<proteinExistence type="inferred from homology"/>
<feature type="binding site" evidence="8">
    <location>
        <position position="25"/>
    </location>
    <ligand>
        <name>GTP</name>
        <dbReference type="ChEBI" id="CHEBI:37565"/>
    </ligand>
</feature>
<comment type="catalytic activity">
    <reaction evidence="8">
        <text>Mo-molybdopterin + GTP + H(+) = Mo-molybdopterin guanine dinucleotide + diphosphate</text>
        <dbReference type="Rhea" id="RHEA:34243"/>
        <dbReference type="ChEBI" id="CHEBI:15378"/>
        <dbReference type="ChEBI" id="CHEBI:33019"/>
        <dbReference type="ChEBI" id="CHEBI:37565"/>
        <dbReference type="ChEBI" id="CHEBI:71302"/>
        <dbReference type="ChEBI" id="CHEBI:71310"/>
        <dbReference type="EC" id="2.7.7.77"/>
    </reaction>
</comment>
<dbReference type="EC" id="2.7.7.77" evidence="8"/>
<dbReference type="GO" id="GO:0005737">
    <property type="term" value="C:cytoplasm"/>
    <property type="evidence" value="ECO:0007669"/>
    <property type="project" value="UniProtKB-SubCell"/>
</dbReference>
<comment type="caution">
    <text evidence="8">Lacks conserved residue(s) required for the propagation of feature annotation.</text>
</comment>
<feature type="binding site" evidence="8">
    <location>
        <position position="102"/>
    </location>
    <ligand>
        <name>Mg(2+)</name>
        <dbReference type="ChEBI" id="CHEBI:18420"/>
    </ligand>
</feature>
<dbReference type="Pfam" id="PF12804">
    <property type="entry name" value="NTP_transf_3"/>
    <property type="match status" value="1"/>
</dbReference>
<comment type="cofactor">
    <cofactor evidence="8">
        <name>Mg(2+)</name>
        <dbReference type="ChEBI" id="CHEBI:18420"/>
    </cofactor>
</comment>
<feature type="binding site" evidence="8">
    <location>
        <position position="102"/>
    </location>
    <ligand>
        <name>GTP</name>
        <dbReference type="ChEBI" id="CHEBI:37565"/>
    </ligand>
</feature>
<dbReference type="InterPro" id="IPR013482">
    <property type="entry name" value="Molybde_CF_guanTrfase"/>
</dbReference>
<accession>A0A1F2WMC6</accession>
<evidence type="ECO:0000313" key="10">
    <source>
        <dbReference type="EMBL" id="OFW57979.1"/>
    </source>
</evidence>
<dbReference type="STRING" id="1797197.A2Y75_12175"/>
<keyword evidence="7 8" id="KW-0501">Molybdenum cofactor biosynthesis</keyword>
<dbReference type="Gene3D" id="3.90.550.10">
    <property type="entry name" value="Spore Coat Polysaccharide Biosynthesis Protein SpsA, Chain A"/>
    <property type="match status" value="1"/>
</dbReference>
<gene>
    <name evidence="8" type="primary">mobA</name>
    <name evidence="10" type="ORF">A2Y75_12175</name>
</gene>
<sequence length="203" mass="22529">MNPGSDNFSAAVLAGGSAERLGLNKALVDIAGRKALDRILDVLQGIFSGTSIIVQSDSDLENFMRPGVRVLRDLLPGKGPLGGIYTALELAARTYVFIMACDMPYPSEDLVLHMLSRAPGHDAVVPRRGEYIEPLFAIYSREIRENIKARLERNDLKIYELLTEIDVLYLDEEEIASFDPEFRSFLNINTPEDLKKAMLLADG</sequence>
<organism evidence="10 11">
    <name type="scientific">Candidatus Solincola sediminis</name>
    <dbReference type="NCBI Taxonomy" id="1797199"/>
    <lineage>
        <taxon>Bacteria</taxon>
        <taxon>Bacillati</taxon>
        <taxon>Actinomycetota</taxon>
        <taxon>Candidatus Geothermincolia</taxon>
        <taxon>Candidatus Geothermincolales</taxon>
        <taxon>Candidatus Geothermincolaceae</taxon>
        <taxon>Candidatus Solincola</taxon>
    </lineage>
</organism>
<dbReference type="AlphaFoldDB" id="A0A1F2WMC6"/>
<dbReference type="InterPro" id="IPR025877">
    <property type="entry name" value="MobA-like_NTP_Trfase"/>
</dbReference>
<evidence type="ECO:0000256" key="7">
    <source>
        <dbReference type="ARBA" id="ARBA00023150"/>
    </source>
</evidence>
<dbReference type="PANTHER" id="PTHR19136:SF81">
    <property type="entry name" value="MOLYBDENUM COFACTOR GUANYLYLTRANSFERASE"/>
    <property type="match status" value="1"/>
</dbReference>
<evidence type="ECO:0000313" key="11">
    <source>
        <dbReference type="Proteomes" id="UP000177876"/>
    </source>
</evidence>
<evidence type="ECO:0000256" key="1">
    <source>
        <dbReference type="ARBA" id="ARBA00022490"/>
    </source>
</evidence>
<evidence type="ECO:0000256" key="6">
    <source>
        <dbReference type="ARBA" id="ARBA00023134"/>
    </source>
</evidence>
<feature type="domain" description="MobA-like NTP transferase" evidence="9">
    <location>
        <begin position="10"/>
        <end position="154"/>
    </location>
</feature>
<keyword evidence="6 8" id="KW-0342">GTP-binding</keyword>
<evidence type="ECO:0000259" key="9">
    <source>
        <dbReference type="Pfam" id="PF12804"/>
    </source>
</evidence>
<comment type="subcellular location">
    <subcellularLocation>
        <location evidence="8">Cytoplasm</location>
    </subcellularLocation>
</comment>
<evidence type="ECO:0000256" key="2">
    <source>
        <dbReference type="ARBA" id="ARBA00022679"/>
    </source>
</evidence>
<evidence type="ECO:0000256" key="5">
    <source>
        <dbReference type="ARBA" id="ARBA00022842"/>
    </source>
</evidence>
<dbReference type="PANTHER" id="PTHR19136">
    <property type="entry name" value="MOLYBDENUM COFACTOR GUANYLYLTRANSFERASE"/>
    <property type="match status" value="1"/>
</dbReference>
<dbReference type="HAMAP" id="MF_00316">
    <property type="entry name" value="MobA"/>
    <property type="match status" value="1"/>
</dbReference>
<feature type="binding site" evidence="8">
    <location>
        <position position="73"/>
    </location>
    <ligand>
        <name>GTP</name>
        <dbReference type="ChEBI" id="CHEBI:37565"/>
    </ligand>
</feature>
<dbReference type="InterPro" id="IPR029044">
    <property type="entry name" value="Nucleotide-diphossugar_trans"/>
</dbReference>
<dbReference type="GO" id="GO:0005525">
    <property type="term" value="F:GTP binding"/>
    <property type="evidence" value="ECO:0007669"/>
    <property type="project" value="UniProtKB-UniRule"/>
</dbReference>
<dbReference type="CDD" id="cd02503">
    <property type="entry name" value="MobA"/>
    <property type="match status" value="1"/>
</dbReference>
<comment type="caution">
    <text evidence="10">The sequence shown here is derived from an EMBL/GenBank/DDBJ whole genome shotgun (WGS) entry which is preliminary data.</text>
</comment>
<dbReference type="Proteomes" id="UP000177876">
    <property type="component" value="Unassembled WGS sequence"/>
</dbReference>
<keyword evidence="2 8" id="KW-0808">Transferase</keyword>
<keyword evidence="4 8" id="KW-0547">Nucleotide-binding</keyword>
<keyword evidence="1 8" id="KW-0963">Cytoplasm</keyword>
<evidence type="ECO:0000256" key="8">
    <source>
        <dbReference type="HAMAP-Rule" id="MF_00316"/>
    </source>
</evidence>
<keyword evidence="3 8" id="KW-0479">Metal-binding</keyword>
<comment type="similarity">
    <text evidence="8">Belongs to the MobA family.</text>
</comment>
<dbReference type="EMBL" id="MELK01000028">
    <property type="protein sequence ID" value="OFW57979.1"/>
    <property type="molecule type" value="Genomic_DNA"/>
</dbReference>
<comment type="domain">
    <text evidence="8">The N-terminal domain determines nucleotide recognition and specific binding, while the C-terminal domain determines the specific binding to the target protein.</text>
</comment>
<protein>
    <recommendedName>
        <fullName evidence="8">Probable molybdenum cofactor guanylyltransferase</fullName>
        <shortName evidence="8">MoCo guanylyltransferase</shortName>
        <ecNumber evidence="8">2.7.7.77</ecNumber>
    </recommendedName>
    <alternativeName>
        <fullName evidence="8">GTP:molybdopterin guanylyltransferase</fullName>
    </alternativeName>
    <alternativeName>
        <fullName evidence="8">Mo-MPT guanylyltransferase</fullName>
    </alternativeName>
    <alternativeName>
        <fullName evidence="8">Molybdopterin guanylyltransferase</fullName>
    </alternativeName>
    <alternativeName>
        <fullName evidence="8">Molybdopterin-guanine dinucleotide synthase</fullName>
        <shortName evidence="8">MGD synthase</shortName>
    </alternativeName>
</protein>
<dbReference type="GO" id="GO:0006777">
    <property type="term" value="P:Mo-molybdopterin cofactor biosynthetic process"/>
    <property type="evidence" value="ECO:0007669"/>
    <property type="project" value="UniProtKB-KW"/>
</dbReference>
<comment type="function">
    <text evidence="8">Transfers a GMP moiety from GTP to Mo-molybdopterin (Mo-MPT) cofactor (Moco or molybdenum cofactor) to form Mo-molybdopterin guanine dinucleotide (Mo-MGD) cofactor.</text>
</comment>
<evidence type="ECO:0000256" key="4">
    <source>
        <dbReference type="ARBA" id="ARBA00022741"/>
    </source>
</evidence>
<reference evidence="10 11" key="1">
    <citation type="journal article" date="2016" name="Nat. Commun.">
        <title>Thousands of microbial genomes shed light on interconnected biogeochemical processes in an aquifer system.</title>
        <authorList>
            <person name="Anantharaman K."/>
            <person name="Brown C.T."/>
            <person name="Hug L.A."/>
            <person name="Sharon I."/>
            <person name="Castelle C.J."/>
            <person name="Probst A.J."/>
            <person name="Thomas B.C."/>
            <person name="Singh A."/>
            <person name="Wilkins M.J."/>
            <person name="Karaoz U."/>
            <person name="Brodie E.L."/>
            <person name="Williams K.H."/>
            <person name="Hubbard S.S."/>
            <person name="Banfield J.F."/>
        </authorList>
    </citation>
    <scope>NUCLEOTIDE SEQUENCE [LARGE SCALE GENOMIC DNA]</scope>
</reference>
<dbReference type="SUPFAM" id="SSF53448">
    <property type="entry name" value="Nucleotide-diphospho-sugar transferases"/>
    <property type="match status" value="1"/>
</dbReference>
<dbReference type="GO" id="GO:0061603">
    <property type="term" value="F:molybdenum cofactor guanylyltransferase activity"/>
    <property type="evidence" value="ECO:0007669"/>
    <property type="project" value="UniProtKB-EC"/>
</dbReference>
<feature type="binding site" evidence="8">
    <location>
        <begin position="13"/>
        <end position="15"/>
    </location>
    <ligand>
        <name>GTP</name>
        <dbReference type="ChEBI" id="CHEBI:37565"/>
    </ligand>
</feature>
<name>A0A1F2WMC6_9ACTN</name>
<keyword evidence="5 8" id="KW-0460">Magnesium</keyword>